<dbReference type="AlphaFoldDB" id="A0A2T0HQI2"/>
<evidence type="ECO:0000313" key="1">
    <source>
        <dbReference type="EMBL" id="PRW85350.1"/>
    </source>
</evidence>
<accession>A0A2T0HQI2</accession>
<name>A0A2T0HQI2_PSEFL</name>
<protein>
    <submittedName>
        <fullName evidence="1">Uncharacterized protein</fullName>
    </submittedName>
</protein>
<sequence>MIWLSKEPERINEIPELEGEPELKDFIQAINGPGQDFETFRCAHSTKEDEKGTTRSMYVAIIFRNRQWAEVPDPYLIVSRNIVMSAAHSDLFPDGAIPFELRLRNHWLKEERVYAYTADIQFYIQALDEAQMREELARQIAFLQKILVQP</sequence>
<dbReference type="EMBL" id="PVUH01000025">
    <property type="protein sequence ID" value="PRW85350.1"/>
    <property type="molecule type" value="Genomic_DNA"/>
</dbReference>
<comment type="caution">
    <text evidence="1">The sequence shown here is derived from an EMBL/GenBank/DDBJ whole genome shotgun (WGS) entry which is preliminary data.</text>
</comment>
<dbReference type="Proteomes" id="UP000239731">
    <property type="component" value="Unassembled WGS sequence"/>
</dbReference>
<gene>
    <name evidence="1" type="ORF">C7A10_27295</name>
</gene>
<reference evidence="1 2" key="1">
    <citation type="submission" date="2018-03" db="EMBL/GenBank/DDBJ databases">
        <title>Blue discolouration in mozzarella cheese caused by Pseudomonas fluorescens.</title>
        <authorList>
            <person name="Chiesa F."/>
            <person name="Dalmasso A."/>
            <person name="Lomonaco S."/>
        </authorList>
    </citation>
    <scope>NUCLEOTIDE SEQUENCE [LARGE SCALE GENOMIC DNA]</scope>
    <source>
        <strain evidence="1 2">11293</strain>
    </source>
</reference>
<proteinExistence type="predicted"/>
<organism evidence="1 2">
    <name type="scientific">Pseudomonas fluorescens</name>
    <dbReference type="NCBI Taxonomy" id="294"/>
    <lineage>
        <taxon>Bacteria</taxon>
        <taxon>Pseudomonadati</taxon>
        <taxon>Pseudomonadota</taxon>
        <taxon>Gammaproteobacteria</taxon>
        <taxon>Pseudomonadales</taxon>
        <taxon>Pseudomonadaceae</taxon>
        <taxon>Pseudomonas</taxon>
    </lineage>
</organism>
<evidence type="ECO:0000313" key="2">
    <source>
        <dbReference type="Proteomes" id="UP000239731"/>
    </source>
</evidence>